<feature type="signal peptide" evidence="1">
    <location>
        <begin position="1"/>
        <end position="18"/>
    </location>
</feature>
<proteinExistence type="predicted"/>
<keyword evidence="1" id="KW-0732">Signal</keyword>
<protein>
    <submittedName>
        <fullName evidence="2">Putative secreted protein</fullName>
    </submittedName>
</protein>
<accession>A0A2M4DBP8</accession>
<reference evidence="2" key="1">
    <citation type="submission" date="2018-01" db="EMBL/GenBank/DDBJ databases">
        <title>An insight into the sialome of Amazonian anophelines.</title>
        <authorList>
            <person name="Ribeiro J.M."/>
            <person name="Scarpassa V."/>
            <person name="Calvo E."/>
        </authorList>
    </citation>
    <scope>NUCLEOTIDE SEQUENCE</scope>
</reference>
<feature type="chain" id="PRO_5014818133" evidence="1">
    <location>
        <begin position="19"/>
        <end position="198"/>
    </location>
</feature>
<evidence type="ECO:0000313" key="2">
    <source>
        <dbReference type="EMBL" id="MBW74987.1"/>
    </source>
</evidence>
<name>A0A2M4DBP8_ANODA</name>
<evidence type="ECO:0000256" key="1">
    <source>
        <dbReference type="SAM" id="SignalP"/>
    </source>
</evidence>
<organism evidence="2">
    <name type="scientific">Anopheles darlingi</name>
    <name type="common">Mosquito</name>
    <dbReference type="NCBI Taxonomy" id="43151"/>
    <lineage>
        <taxon>Eukaryota</taxon>
        <taxon>Metazoa</taxon>
        <taxon>Ecdysozoa</taxon>
        <taxon>Arthropoda</taxon>
        <taxon>Hexapoda</taxon>
        <taxon>Insecta</taxon>
        <taxon>Pterygota</taxon>
        <taxon>Neoptera</taxon>
        <taxon>Endopterygota</taxon>
        <taxon>Diptera</taxon>
        <taxon>Nematocera</taxon>
        <taxon>Culicoidea</taxon>
        <taxon>Culicidae</taxon>
        <taxon>Anophelinae</taxon>
        <taxon>Anopheles</taxon>
    </lineage>
</organism>
<sequence length="198" mass="21587">MLVVLLLLLLLLLVVVLSMDAKPTSLLRWYTVVHLPCTPFSTPFAFTLPLAPSASTSPLTRAFSRPQSTSIFICCCYLHTDTLRGSAHTYVFGHTYTHAHKHDTRSVGTFGPLCVGLHRLPFVVLSAQLLGARVRRGSTTRGVSGVVLPLLLYQTTRSPAKHSTHSAHSAHYSIAYYTTFTLNVSYRFPAAPAASGTC</sequence>
<dbReference type="EMBL" id="GGFL01010809">
    <property type="protein sequence ID" value="MBW74987.1"/>
    <property type="molecule type" value="Transcribed_RNA"/>
</dbReference>
<dbReference type="AlphaFoldDB" id="A0A2M4DBP8"/>